<evidence type="ECO:0000313" key="2">
    <source>
        <dbReference type="Proteomes" id="UP000076078"/>
    </source>
</evidence>
<accession>A0A152A4F0</accession>
<evidence type="ECO:0000313" key="1">
    <source>
        <dbReference type="EMBL" id="KYR01123.1"/>
    </source>
</evidence>
<sequence>MILSIILIEKIIGYLLNYKYLPSKYKLSLSLVNKAVFKYISKNYCNKLYLGRNIGNGSLDLKQTEIHLKNQYCLLKHISHLTCHTITMDNHNLPLTDLYSLSCVTIKTFFSYIQQFSYLRELNLALTHETIIKSDYSSITVFPRLEKFTITCYYSINSHQAIPSILELLQYIRTVKHLEIKSAGSNTITKNIIIDEMERFTPNQLEFLLLIYGSSQITSHGCFLRQVNSLKKYINLNCTLSDLDLVYQFNALTWLKLHFKLYTIGIDQFLSSINQKPTLTKLKLILSDDITDTNWPQFQFIQSLELTGSINVIASALASNYQCTSLKSLKLASNSPNNTSIFSPPINEFREFFHYNKSIRKIQIQIKFSLVSQDHIGDVYLMLASNPHLKHIVLGITDNQIDVNPSCEELTNSKSVDRITIVILGVKNMNVSHIKLPNFNLVNLITHNGFKKYQYRRDFKINYELPTTSIISKILNFFK</sequence>
<dbReference type="AlphaFoldDB" id="A0A152A4F0"/>
<name>A0A152A4F0_TIELA</name>
<protein>
    <submittedName>
        <fullName evidence="1">Uncharacterized protein</fullName>
    </submittedName>
</protein>
<dbReference type="EMBL" id="LODT01000011">
    <property type="protein sequence ID" value="KYR01123.1"/>
    <property type="molecule type" value="Genomic_DNA"/>
</dbReference>
<gene>
    <name evidence="1" type="ORF">DLAC_02226</name>
</gene>
<proteinExistence type="predicted"/>
<dbReference type="InParanoid" id="A0A152A4F0"/>
<dbReference type="Proteomes" id="UP000076078">
    <property type="component" value="Unassembled WGS sequence"/>
</dbReference>
<keyword evidence="2" id="KW-1185">Reference proteome</keyword>
<organism evidence="1 2">
    <name type="scientific">Tieghemostelium lacteum</name>
    <name type="common">Slime mold</name>
    <name type="synonym">Dictyostelium lacteum</name>
    <dbReference type="NCBI Taxonomy" id="361077"/>
    <lineage>
        <taxon>Eukaryota</taxon>
        <taxon>Amoebozoa</taxon>
        <taxon>Evosea</taxon>
        <taxon>Eumycetozoa</taxon>
        <taxon>Dictyostelia</taxon>
        <taxon>Dictyosteliales</taxon>
        <taxon>Raperosteliaceae</taxon>
        <taxon>Tieghemostelium</taxon>
    </lineage>
</organism>
<reference evidence="1 2" key="1">
    <citation type="submission" date="2015-12" db="EMBL/GenBank/DDBJ databases">
        <title>Dictyostelia acquired genes for synthesis and detection of signals that induce cell-type specialization by lateral gene transfer from prokaryotes.</title>
        <authorList>
            <person name="Gloeckner G."/>
            <person name="Schaap P."/>
        </authorList>
    </citation>
    <scope>NUCLEOTIDE SEQUENCE [LARGE SCALE GENOMIC DNA]</scope>
    <source>
        <strain evidence="1 2">TK</strain>
    </source>
</reference>
<comment type="caution">
    <text evidence="1">The sequence shown here is derived from an EMBL/GenBank/DDBJ whole genome shotgun (WGS) entry which is preliminary data.</text>
</comment>